<accession>F7NE49</accession>
<dbReference type="Pfam" id="PF10127">
    <property type="entry name" value="RlaP"/>
    <property type="match status" value="1"/>
</dbReference>
<dbReference type="Proteomes" id="UP000003240">
    <property type="component" value="Unassembled WGS sequence"/>
</dbReference>
<proteinExistence type="predicted"/>
<dbReference type="RefSeq" id="WP_004092092.1">
    <property type="nucleotide sequence ID" value="NZ_AFGF01000015.1"/>
</dbReference>
<organism evidence="1 2">
    <name type="scientific">Acetonema longum DSM 6540</name>
    <dbReference type="NCBI Taxonomy" id="1009370"/>
    <lineage>
        <taxon>Bacteria</taxon>
        <taxon>Bacillati</taxon>
        <taxon>Bacillota</taxon>
        <taxon>Negativicutes</taxon>
        <taxon>Acetonemataceae</taxon>
        <taxon>Acetonema</taxon>
    </lineage>
</organism>
<comment type="caution">
    <text evidence="1">The sequence shown here is derived from an EMBL/GenBank/DDBJ whole genome shotgun (WGS) entry which is preliminary data.</text>
</comment>
<dbReference type="OrthoDB" id="9796845at2"/>
<dbReference type="eggNOG" id="COG3541">
    <property type="taxonomic scope" value="Bacteria"/>
</dbReference>
<dbReference type="EMBL" id="AFGF01000015">
    <property type="protein sequence ID" value="EGO65704.1"/>
    <property type="molecule type" value="Genomic_DNA"/>
</dbReference>
<name>F7NE49_9FIRM</name>
<dbReference type="InterPro" id="IPR018775">
    <property type="entry name" value="RlaP"/>
</dbReference>
<keyword evidence="2" id="KW-1185">Reference proteome</keyword>
<dbReference type="PANTHER" id="PTHR34817">
    <property type="entry name" value="NUCLEOTIDYLTRANSFERASE"/>
    <property type="match status" value="1"/>
</dbReference>
<dbReference type="STRING" id="1009370.ALO_01559"/>
<protein>
    <submittedName>
        <fullName evidence="1">YcgL</fullName>
    </submittedName>
</protein>
<gene>
    <name evidence="1" type="ORF">ALO_01559</name>
</gene>
<dbReference type="AlphaFoldDB" id="F7NE49"/>
<reference evidence="1 2" key="1">
    <citation type="journal article" date="2011" name="EMBO J.">
        <title>Structural diversity of bacterial flagellar motors.</title>
        <authorList>
            <person name="Chen S."/>
            <person name="Beeby M."/>
            <person name="Murphy G.E."/>
            <person name="Leadbetter J.R."/>
            <person name="Hendrixson D.R."/>
            <person name="Briegel A."/>
            <person name="Li Z."/>
            <person name="Shi J."/>
            <person name="Tocheva E.I."/>
            <person name="Muller A."/>
            <person name="Dobro M.J."/>
            <person name="Jensen G.J."/>
        </authorList>
    </citation>
    <scope>NUCLEOTIDE SEQUENCE [LARGE SCALE GENOMIC DNA]</scope>
    <source>
        <strain evidence="1 2">DSM 6540</strain>
    </source>
</reference>
<evidence type="ECO:0000313" key="2">
    <source>
        <dbReference type="Proteomes" id="UP000003240"/>
    </source>
</evidence>
<sequence length="256" mass="30207">MKNEIMSKLKQMEQDHGVKILFAVESGSRGWGFASKDSDYDVRFVYVRPMDWYLSIEEREDFIEAPISDLLDINGWDLKKALLLYKKSNLPLFEWLCSPIVYREDFRTAQRLRELMPAYFAPVPAMYHYLHIAGNKRDEIADTDQVKIKKYFYILRPLLACMWIEKNNTMPPMEFSRLMADQPLDSSLTTEIHKLLEKKISGQEYDIEPKSPVILEFLNSRTEHFDQYLKTVRKGAEPDYTPLNSLFRETLQEVWG</sequence>
<dbReference type="PANTHER" id="PTHR34817:SF2">
    <property type="entry name" value="NUCLEOTIDYLTRANSFERASE"/>
    <property type="match status" value="1"/>
</dbReference>
<evidence type="ECO:0000313" key="1">
    <source>
        <dbReference type="EMBL" id="EGO65704.1"/>
    </source>
</evidence>